<organism evidence="2 3">
    <name type="scientific">Candidatus Daviesbacteria bacterium GW2011_GWA2_40_9</name>
    <dbReference type="NCBI Taxonomy" id="1618424"/>
    <lineage>
        <taxon>Bacteria</taxon>
        <taxon>Candidatus Daviesiibacteriota</taxon>
    </lineage>
</organism>
<keyword evidence="1" id="KW-1133">Transmembrane helix</keyword>
<reference evidence="2 3" key="1">
    <citation type="journal article" date="2015" name="Nature">
        <title>rRNA introns, odd ribosomes, and small enigmatic genomes across a large radiation of phyla.</title>
        <authorList>
            <person name="Brown C.T."/>
            <person name="Hug L.A."/>
            <person name="Thomas B.C."/>
            <person name="Sharon I."/>
            <person name="Castelle C.J."/>
            <person name="Singh A."/>
            <person name="Wilkins M.J."/>
            <person name="Williams K.H."/>
            <person name="Banfield J.F."/>
        </authorList>
    </citation>
    <scope>NUCLEOTIDE SEQUENCE [LARGE SCALE GENOMIC DNA]</scope>
</reference>
<dbReference type="Proteomes" id="UP000034601">
    <property type="component" value="Unassembled WGS sequence"/>
</dbReference>
<dbReference type="EMBL" id="LCAB01000007">
    <property type="protein sequence ID" value="KKR83265.1"/>
    <property type="molecule type" value="Genomic_DNA"/>
</dbReference>
<dbReference type="AlphaFoldDB" id="A0A0G0WG54"/>
<evidence type="ECO:0000256" key="1">
    <source>
        <dbReference type="SAM" id="Phobius"/>
    </source>
</evidence>
<keyword evidence="1" id="KW-0812">Transmembrane</keyword>
<evidence type="ECO:0000313" key="2">
    <source>
        <dbReference type="EMBL" id="KKR83265.1"/>
    </source>
</evidence>
<proteinExistence type="predicted"/>
<protein>
    <submittedName>
        <fullName evidence="2">Uncharacterized protein</fullName>
    </submittedName>
</protein>
<sequence length="238" mass="25698">MTLRQGEAKILGMVESETGKQENFLNITQNTLRQLRGRARWITQEKGSCGIRTAVAMGIAVVGGAALLTLAALPLFESKLSPVLATPASEKSVVAQTSAPTPAPGLDYIRRGMLDPTPVAGREPLVIEATLSRGKALNGLVFGNWLKLAECPDGSYGWQVRYLHRVQGEGFFNSSGGFATARGTNLKDRSVYNRLYINPNKDLGIHEGPVNLECLAGYIGSSKVTESHSLQYRIELTP</sequence>
<accession>A0A0G0WG54</accession>
<gene>
    <name evidence="2" type="ORF">UU29_C0007G0135</name>
</gene>
<evidence type="ECO:0000313" key="3">
    <source>
        <dbReference type="Proteomes" id="UP000034601"/>
    </source>
</evidence>
<feature type="transmembrane region" description="Helical" evidence="1">
    <location>
        <begin position="54"/>
        <end position="76"/>
    </location>
</feature>
<comment type="caution">
    <text evidence="2">The sequence shown here is derived from an EMBL/GenBank/DDBJ whole genome shotgun (WGS) entry which is preliminary data.</text>
</comment>
<name>A0A0G0WG54_9BACT</name>
<keyword evidence="1" id="KW-0472">Membrane</keyword>